<name>A0A142KIY4_9ACTN</name>
<dbReference type="Proteomes" id="UP000075221">
    <property type="component" value="Chromosome"/>
</dbReference>
<dbReference type="InterPro" id="IPR010598">
    <property type="entry name" value="C5-epim_C"/>
</dbReference>
<keyword evidence="1" id="KW-0732">Signal</keyword>
<dbReference type="EMBL" id="CP015970">
    <property type="protein sequence ID" value="AOZ47535.1"/>
    <property type="molecule type" value="Genomic_DNA"/>
</dbReference>
<protein>
    <recommendedName>
        <fullName evidence="2">D-glucuronyl C5-epimerase C-terminal domain-containing protein</fullName>
    </recommendedName>
</protein>
<evidence type="ECO:0000313" key="5">
    <source>
        <dbReference type="Proteomes" id="UP000075221"/>
    </source>
</evidence>
<gene>
    <name evidence="4" type="ORF">A8L58_13585</name>
    <name evidence="3" type="ORF">AXH35_12135</name>
</gene>
<dbReference type="AlphaFoldDB" id="A0A142KIY4"/>
<proteinExistence type="predicted"/>
<evidence type="ECO:0000313" key="4">
    <source>
        <dbReference type="EMBL" id="AOZ47535.1"/>
    </source>
</evidence>
<evidence type="ECO:0000259" key="2">
    <source>
        <dbReference type="Pfam" id="PF06662"/>
    </source>
</evidence>
<keyword evidence="6" id="KW-1185">Reference proteome</keyword>
<reference evidence="3 5" key="2">
    <citation type="submission" date="2016-02" db="EMBL/GenBank/DDBJ databases">
        <title>Complete Genome Sequence of Propionibacterium acidipropionici ATCC 55737.</title>
        <authorList>
            <person name="Luna Flores C.H."/>
            <person name="Nielsen L.K."/>
            <person name="Marcellin E."/>
        </authorList>
    </citation>
    <scope>NUCLEOTIDE SEQUENCE [LARGE SCALE GENOMIC DNA]</scope>
    <source>
        <strain evidence="3 5">ATCC 55737</strain>
    </source>
</reference>
<dbReference type="InterPro" id="IPR008928">
    <property type="entry name" value="6-hairpin_glycosidase_sf"/>
</dbReference>
<evidence type="ECO:0000256" key="1">
    <source>
        <dbReference type="SAM" id="SignalP"/>
    </source>
</evidence>
<reference evidence="4 6" key="1">
    <citation type="journal article" date="2016" name="Plant Dis.">
        <title>Improved production of propionic acid using genome shuffling.</title>
        <authorList>
            <person name="Luna-Flores C.H."/>
            <person name="Palfreyman R.W."/>
            <person name="Kromer J.O."/>
            <person name="Nielsen L.K."/>
            <person name="Marcellin E."/>
        </authorList>
    </citation>
    <scope>NUCLEOTIDE SEQUENCE [LARGE SCALE GENOMIC DNA]</scope>
    <source>
        <strain evidence="4 6">F3E8</strain>
    </source>
</reference>
<evidence type="ECO:0000313" key="3">
    <source>
        <dbReference type="EMBL" id="AMS06072.1"/>
    </source>
</evidence>
<feature type="chain" id="PRO_5044548737" description="D-glucuronyl C5-epimerase C-terminal domain-containing protein" evidence="1">
    <location>
        <begin position="35"/>
        <end position="481"/>
    </location>
</feature>
<dbReference type="InterPro" id="IPR006311">
    <property type="entry name" value="TAT_signal"/>
</dbReference>
<dbReference type="SUPFAM" id="SSF48208">
    <property type="entry name" value="Six-hairpin glycosidases"/>
    <property type="match status" value="1"/>
</dbReference>
<feature type="domain" description="D-glucuronyl C5-epimerase C-terminal" evidence="2">
    <location>
        <begin position="136"/>
        <end position="312"/>
    </location>
</feature>
<sequence>MNPAEHRMTRRAMLAGTAALVGATTLMSTSPSRAQADNTFFKTFGGSVVPLPAGPRQTLSDGYIGALRIGPDGVPLTQLNGGWVIHPTILGNYLNSLLNSYETVSGGQPKNLARVVTTMEALLARAARRNGAVFLKYEFPWHAFNGDLPDPWYSSFGQSKFPQVAWRLWKITGERRWLQACRELVQAFYEGPVPGKTGLPWIAKVDPNHNLWLDEYPTPSGRESAVFNGHYYALHELSVYSQLSGDAQAQKLVSGAVQTLADYRNLCRHAGTFSHYFASTSANVPSYHYINTSCYLNVYNNTGWAPFATTVDQMISDWRFTEGKSAQLYLSGGYNHTIRKVTGSAGANAGSATTWKPGSNMVVASGARTQYVAFNGVWSRMDSGPRKGYWLLESIYGYPEGFDTDRCEYRFPRVLYFEKGKVTTFIADSRGHMTNPRVTTFNARSSAHTSLRAKVNGRQYAKLTDGSFAGRWAPLGGTVHF</sequence>
<dbReference type="KEGG" id="aaci:ASQ49_02365"/>
<feature type="signal peptide" evidence="1">
    <location>
        <begin position="1"/>
        <end position="34"/>
    </location>
</feature>
<evidence type="ECO:0000313" key="6">
    <source>
        <dbReference type="Proteomes" id="UP000178666"/>
    </source>
</evidence>
<dbReference type="Pfam" id="PF06662">
    <property type="entry name" value="C5-epim_C"/>
    <property type="match status" value="1"/>
</dbReference>
<dbReference type="EMBL" id="CP014352">
    <property type="protein sequence ID" value="AMS06072.1"/>
    <property type="molecule type" value="Genomic_DNA"/>
</dbReference>
<dbReference type="GO" id="GO:0005975">
    <property type="term" value="P:carbohydrate metabolic process"/>
    <property type="evidence" value="ECO:0007669"/>
    <property type="project" value="InterPro"/>
</dbReference>
<dbReference type="Proteomes" id="UP000178666">
    <property type="component" value="Chromosome"/>
</dbReference>
<accession>A0A142KIY4</accession>
<organism evidence="3 5">
    <name type="scientific">Acidipropionibacterium acidipropionici</name>
    <dbReference type="NCBI Taxonomy" id="1748"/>
    <lineage>
        <taxon>Bacteria</taxon>
        <taxon>Bacillati</taxon>
        <taxon>Actinomycetota</taxon>
        <taxon>Actinomycetes</taxon>
        <taxon>Propionibacteriales</taxon>
        <taxon>Propionibacteriaceae</taxon>
        <taxon>Acidipropionibacterium</taxon>
    </lineage>
</organism>
<dbReference type="PROSITE" id="PS51318">
    <property type="entry name" value="TAT"/>
    <property type="match status" value="1"/>
</dbReference>